<protein>
    <submittedName>
        <fullName evidence="2">Cytosine deaminase</fullName>
    </submittedName>
</protein>
<dbReference type="CDD" id="cd01293">
    <property type="entry name" value="Bact_CD"/>
    <property type="match status" value="1"/>
</dbReference>
<dbReference type="InterPro" id="IPR032466">
    <property type="entry name" value="Metal_Hydrolase"/>
</dbReference>
<organism evidence="2 3">
    <name type="scientific">Nocardioides aromaticivorans</name>
    <dbReference type="NCBI Taxonomy" id="200618"/>
    <lineage>
        <taxon>Bacteria</taxon>
        <taxon>Bacillati</taxon>
        <taxon>Actinomycetota</taxon>
        <taxon>Actinomycetes</taxon>
        <taxon>Propionibacteriales</taxon>
        <taxon>Nocardioidaceae</taxon>
        <taxon>Nocardioides</taxon>
    </lineage>
</organism>
<feature type="domain" description="Amidohydrolase 3" evidence="1">
    <location>
        <begin position="91"/>
        <end position="379"/>
    </location>
</feature>
<evidence type="ECO:0000259" key="1">
    <source>
        <dbReference type="Pfam" id="PF07969"/>
    </source>
</evidence>
<dbReference type="SUPFAM" id="SSF51338">
    <property type="entry name" value="Composite domain of metallo-dependent hydrolases"/>
    <property type="match status" value="1"/>
</dbReference>
<evidence type="ECO:0000313" key="3">
    <source>
        <dbReference type="Proteomes" id="UP000662818"/>
    </source>
</evidence>
<accession>A0ABX7PNT2</accession>
<dbReference type="Gene3D" id="3.20.20.140">
    <property type="entry name" value="Metal-dependent hydrolases"/>
    <property type="match status" value="1"/>
</dbReference>
<dbReference type="Proteomes" id="UP000662818">
    <property type="component" value="Chromosome"/>
</dbReference>
<gene>
    <name evidence="2" type="ORF">CFH99_16795</name>
</gene>
<keyword evidence="3" id="KW-1185">Reference proteome</keyword>
<dbReference type="SUPFAM" id="SSF51556">
    <property type="entry name" value="Metallo-dependent hydrolases"/>
    <property type="match status" value="1"/>
</dbReference>
<dbReference type="PANTHER" id="PTHR32027:SF9">
    <property type="entry name" value="BLL3847 PROTEIN"/>
    <property type="match status" value="1"/>
</dbReference>
<proteinExistence type="predicted"/>
<evidence type="ECO:0000313" key="2">
    <source>
        <dbReference type="EMBL" id="QSR27280.1"/>
    </source>
</evidence>
<dbReference type="NCBIfam" id="NF004636">
    <property type="entry name" value="PRK05985.1"/>
    <property type="match status" value="1"/>
</dbReference>
<dbReference type="Gene3D" id="2.30.40.10">
    <property type="entry name" value="Urease, subunit C, domain 1"/>
    <property type="match status" value="1"/>
</dbReference>
<dbReference type="PANTHER" id="PTHR32027">
    <property type="entry name" value="CYTOSINE DEAMINASE"/>
    <property type="match status" value="1"/>
</dbReference>
<dbReference type="EMBL" id="CP022295">
    <property type="protein sequence ID" value="QSR27280.1"/>
    <property type="molecule type" value="Genomic_DNA"/>
</dbReference>
<dbReference type="InterPro" id="IPR011059">
    <property type="entry name" value="Metal-dep_hydrolase_composite"/>
</dbReference>
<sequence>MSTRLENVRLRGELTSLYVVDGRLAPEQPCAESVDMGGRVVVPSFVDAHCHLDKTLWSGPWVPNTAGPGLRARIAHTRAGRAAHGVPSAPRIAALLETMAATGTTHVRTHTDVSPEFGLDGFEAVAAAATAVGIVWVQQVAFPQYGLLTNPGTLELMDEALRSGLAQVVGGIDPAGIDGDADAHLAAVFGLALAHDVPVDIHLHDGGILGRHQIRSIAEATARHGWEGRVTISHGYALAEATATEQDDLVRLLADVDIALTTCAAHDDPVAPVRALREAGARVGLGSDGIRDLWSPWGNGDLLDRAHQLAYRSSFHTDPEIAMALDVAGRGGASVLGLPDRRLAVGEPADLVVLDALGEAEAVVTRAARHLVLRDGVPVAGTARLPYPDGTPAPTVHQ</sequence>
<dbReference type="InterPro" id="IPR018228">
    <property type="entry name" value="DNase_TatD-rel_CS"/>
</dbReference>
<name>A0ABX7PNT2_9ACTN</name>
<dbReference type="Pfam" id="PF07969">
    <property type="entry name" value="Amidohydro_3"/>
    <property type="match status" value="1"/>
</dbReference>
<dbReference type="RefSeq" id="WP_207006305.1">
    <property type="nucleotide sequence ID" value="NZ_CP022295.1"/>
</dbReference>
<reference evidence="2 3" key="1">
    <citation type="submission" date="2017-06" db="EMBL/GenBank/DDBJ databases">
        <title>Complete Genome Sequence of the Soil Carbazole-Degrading Bacterium Nocardioides aromaticivorans IC177.</title>
        <authorList>
            <person name="Vejarano F."/>
            <person name="Suzuki-Minakuchi C."/>
            <person name="Ohtsubo Y."/>
            <person name="Tsuda M."/>
            <person name="Okada K."/>
            <person name="Nojiri H."/>
        </authorList>
    </citation>
    <scope>NUCLEOTIDE SEQUENCE [LARGE SCALE GENOMIC DNA]</scope>
    <source>
        <strain evidence="2 3">IC177</strain>
    </source>
</reference>
<dbReference type="InterPro" id="IPR052349">
    <property type="entry name" value="Metallo-hydrolase_Enzymes"/>
</dbReference>
<dbReference type="PROSITE" id="PS01137">
    <property type="entry name" value="TATD_1"/>
    <property type="match status" value="1"/>
</dbReference>
<dbReference type="InterPro" id="IPR013108">
    <property type="entry name" value="Amidohydro_3"/>
</dbReference>